<evidence type="ECO:0000256" key="2">
    <source>
        <dbReference type="ARBA" id="ARBA00022475"/>
    </source>
</evidence>
<evidence type="ECO:0000256" key="3">
    <source>
        <dbReference type="ARBA" id="ARBA00022692"/>
    </source>
</evidence>
<dbReference type="Proteomes" id="UP001597295">
    <property type="component" value="Unassembled WGS sequence"/>
</dbReference>
<dbReference type="PIRSF" id="PIRSF006324">
    <property type="entry name" value="LeuE"/>
    <property type="match status" value="1"/>
</dbReference>
<evidence type="ECO:0000256" key="1">
    <source>
        <dbReference type="ARBA" id="ARBA00004651"/>
    </source>
</evidence>
<dbReference type="InterPro" id="IPR001123">
    <property type="entry name" value="LeuE-type"/>
</dbReference>
<evidence type="ECO:0000313" key="7">
    <source>
        <dbReference type="EMBL" id="MFD2264457.1"/>
    </source>
</evidence>
<accession>A0ABW5DU71</accession>
<feature type="transmembrane region" description="Helical" evidence="6">
    <location>
        <begin position="112"/>
        <end position="136"/>
    </location>
</feature>
<feature type="transmembrane region" description="Helical" evidence="6">
    <location>
        <begin position="44"/>
        <end position="68"/>
    </location>
</feature>
<keyword evidence="4 6" id="KW-1133">Transmembrane helix</keyword>
<dbReference type="PANTHER" id="PTHR30086:SF20">
    <property type="entry name" value="ARGININE EXPORTER PROTEIN ARGO-RELATED"/>
    <property type="match status" value="1"/>
</dbReference>
<keyword evidence="2" id="KW-1003">Cell membrane</keyword>
<comment type="caution">
    <text evidence="7">The sequence shown here is derived from an EMBL/GenBank/DDBJ whole genome shotgun (WGS) entry which is preliminary data.</text>
</comment>
<proteinExistence type="predicted"/>
<comment type="subcellular location">
    <subcellularLocation>
        <location evidence="1">Cell membrane</location>
        <topology evidence="1">Multi-pass membrane protein</topology>
    </subcellularLocation>
</comment>
<dbReference type="Pfam" id="PF01810">
    <property type="entry name" value="LysE"/>
    <property type="match status" value="1"/>
</dbReference>
<feature type="transmembrane region" description="Helical" evidence="6">
    <location>
        <begin position="148"/>
        <end position="172"/>
    </location>
</feature>
<evidence type="ECO:0000313" key="8">
    <source>
        <dbReference type="Proteomes" id="UP001597295"/>
    </source>
</evidence>
<dbReference type="EMBL" id="JBHUIP010000013">
    <property type="protein sequence ID" value="MFD2264457.1"/>
    <property type="molecule type" value="Genomic_DNA"/>
</dbReference>
<name>A0ABW5DU71_9PROT</name>
<keyword evidence="5 6" id="KW-0472">Membrane</keyword>
<sequence length="204" mass="21353">MTFDLWLGYLAVASLAIISPGPAIILALNYGVRFGGRAVLASSLGNITGLGILAAAAAGGMGALLAQGGWVAEALHWLGGGYLVFLGVKLWRSKPPEAQEPMGMMPSAGRRYLVALGTALTNPKAMAFFAAIFPLFVRTEADLAPQFAILAGTFMGLSLTCLMVCGYSAGHLRRWLLDPKVGRAVNRTSGTVMIVFGAALALRR</sequence>
<gene>
    <name evidence="7" type="ORF">ACFSM5_16250</name>
</gene>
<feature type="transmembrane region" description="Helical" evidence="6">
    <location>
        <begin position="74"/>
        <end position="91"/>
    </location>
</feature>
<dbReference type="PANTHER" id="PTHR30086">
    <property type="entry name" value="ARGININE EXPORTER PROTEIN ARGO"/>
    <property type="match status" value="1"/>
</dbReference>
<feature type="transmembrane region" description="Helical" evidence="6">
    <location>
        <begin position="6"/>
        <end position="32"/>
    </location>
</feature>
<evidence type="ECO:0000256" key="4">
    <source>
        <dbReference type="ARBA" id="ARBA00022989"/>
    </source>
</evidence>
<reference evidence="8" key="1">
    <citation type="journal article" date="2019" name="Int. J. Syst. Evol. Microbiol.">
        <title>The Global Catalogue of Microorganisms (GCM) 10K type strain sequencing project: providing services to taxonomists for standard genome sequencing and annotation.</title>
        <authorList>
            <consortium name="The Broad Institute Genomics Platform"/>
            <consortium name="The Broad Institute Genome Sequencing Center for Infectious Disease"/>
            <person name="Wu L."/>
            <person name="Ma J."/>
        </authorList>
    </citation>
    <scope>NUCLEOTIDE SEQUENCE [LARGE SCALE GENOMIC DNA]</scope>
    <source>
        <strain evidence="8">CGMCC 1.19062</strain>
    </source>
</reference>
<evidence type="ECO:0000256" key="6">
    <source>
        <dbReference type="SAM" id="Phobius"/>
    </source>
</evidence>
<organism evidence="7 8">
    <name type="scientific">Lacibacterium aquatile</name>
    <dbReference type="NCBI Taxonomy" id="1168082"/>
    <lineage>
        <taxon>Bacteria</taxon>
        <taxon>Pseudomonadati</taxon>
        <taxon>Pseudomonadota</taxon>
        <taxon>Alphaproteobacteria</taxon>
        <taxon>Rhodospirillales</taxon>
        <taxon>Rhodospirillaceae</taxon>
    </lineage>
</organism>
<protein>
    <submittedName>
        <fullName evidence="7">LysE family translocator</fullName>
    </submittedName>
</protein>
<feature type="transmembrane region" description="Helical" evidence="6">
    <location>
        <begin position="184"/>
        <end position="202"/>
    </location>
</feature>
<keyword evidence="8" id="KW-1185">Reference proteome</keyword>
<evidence type="ECO:0000256" key="5">
    <source>
        <dbReference type="ARBA" id="ARBA00023136"/>
    </source>
</evidence>
<keyword evidence="3 6" id="KW-0812">Transmembrane</keyword>
<dbReference type="RefSeq" id="WP_379877541.1">
    <property type="nucleotide sequence ID" value="NZ_JBHUIP010000013.1"/>
</dbReference>